<dbReference type="GO" id="GO:0005829">
    <property type="term" value="C:cytosol"/>
    <property type="evidence" value="ECO:0007669"/>
    <property type="project" value="TreeGrafter"/>
</dbReference>
<feature type="region of interest" description="Disordered" evidence="1">
    <location>
        <begin position="1"/>
        <end position="21"/>
    </location>
</feature>
<dbReference type="GO" id="GO:0019901">
    <property type="term" value="F:protein kinase binding"/>
    <property type="evidence" value="ECO:0007669"/>
    <property type="project" value="TreeGrafter"/>
</dbReference>
<evidence type="ECO:0000256" key="1">
    <source>
        <dbReference type="SAM" id="MobiDB-lite"/>
    </source>
</evidence>
<dbReference type="Pfam" id="PF20425">
    <property type="entry name" value="Neurobeachin"/>
    <property type="match status" value="1"/>
</dbReference>
<dbReference type="InterPro" id="IPR050865">
    <property type="entry name" value="BEACH_Domain"/>
</dbReference>
<evidence type="ECO:0000313" key="4">
    <source>
        <dbReference type="EMBL" id="KAH8024815.1"/>
    </source>
</evidence>
<dbReference type="Gene3D" id="2.60.120.200">
    <property type="match status" value="1"/>
</dbReference>
<dbReference type="SUPFAM" id="SSF49899">
    <property type="entry name" value="Concanavalin A-like lectins/glucanases"/>
    <property type="match status" value="1"/>
</dbReference>
<dbReference type="InterPro" id="IPR031570">
    <property type="entry name" value="NBEA/BDCP_DUF4704"/>
</dbReference>
<organism evidence="4 5">
    <name type="scientific">Rhipicephalus microplus</name>
    <name type="common">Cattle tick</name>
    <name type="synonym">Boophilus microplus</name>
    <dbReference type="NCBI Taxonomy" id="6941"/>
    <lineage>
        <taxon>Eukaryota</taxon>
        <taxon>Metazoa</taxon>
        <taxon>Ecdysozoa</taxon>
        <taxon>Arthropoda</taxon>
        <taxon>Chelicerata</taxon>
        <taxon>Arachnida</taxon>
        <taxon>Acari</taxon>
        <taxon>Parasitiformes</taxon>
        <taxon>Ixodida</taxon>
        <taxon>Ixodoidea</taxon>
        <taxon>Ixodidae</taxon>
        <taxon>Rhipicephalinae</taxon>
        <taxon>Rhipicephalus</taxon>
        <taxon>Boophilus</taxon>
    </lineage>
</organism>
<dbReference type="AlphaFoldDB" id="A0A9J6DRL1"/>
<dbReference type="FunFam" id="2.60.120.200:FF:000010">
    <property type="entry name" value="neurobeachin isoform X2"/>
    <property type="match status" value="1"/>
</dbReference>
<dbReference type="InterPro" id="IPR046852">
    <property type="entry name" value="Neurobeachin_a-sol"/>
</dbReference>
<feature type="domain" description="DUF4704" evidence="2">
    <location>
        <begin position="411"/>
        <end position="615"/>
    </location>
</feature>
<dbReference type="InterPro" id="IPR013320">
    <property type="entry name" value="ConA-like_dom_sf"/>
</dbReference>
<dbReference type="Proteomes" id="UP000821866">
    <property type="component" value="Unassembled WGS sequence"/>
</dbReference>
<proteinExistence type="predicted"/>
<dbReference type="VEuPathDB" id="VectorBase:LOC119170219"/>
<reference evidence="4" key="2">
    <citation type="submission" date="2021-09" db="EMBL/GenBank/DDBJ databases">
        <authorList>
            <person name="Jia N."/>
            <person name="Wang J."/>
            <person name="Shi W."/>
            <person name="Du L."/>
            <person name="Sun Y."/>
            <person name="Zhan W."/>
            <person name="Jiang J."/>
            <person name="Wang Q."/>
            <person name="Zhang B."/>
            <person name="Ji P."/>
            <person name="Sakyi L.B."/>
            <person name="Cui X."/>
            <person name="Yuan T."/>
            <person name="Jiang B."/>
            <person name="Yang W."/>
            <person name="Lam T.T.-Y."/>
            <person name="Chang Q."/>
            <person name="Ding S."/>
            <person name="Wang X."/>
            <person name="Zhu J."/>
            <person name="Ruan X."/>
            <person name="Zhao L."/>
            <person name="Wei J."/>
            <person name="Que T."/>
            <person name="Du C."/>
            <person name="Cheng J."/>
            <person name="Dai P."/>
            <person name="Han X."/>
            <person name="Huang E."/>
            <person name="Gao Y."/>
            <person name="Liu J."/>
            <person name="Shao H."/>
            <person name="Ye R."/>
            <person name="Li L."/>
            <person name="Wei W."/>
            <person name="Wang X."/>
            <person name="Wang C."/>
            <person name="Huo Q."/>
            <person name="Li W."/>
            <person name="Guo W."/>
            <person name="Chen H."/>
            <person name="Chen S."/>
            <person name="Zhou L."/>
            <person name="Zhou L."/>
            <person name="Ni X."/>
            <person name="Tian J."/>
            <person name="Zhou Y."/>
            <person name="Sheng Y."/>
            <person name="Liu T."/>
            <person name="Pan Y."/>
            <person name="Xia L."/>
            <person name="Li J."/>
            <person name="Zhao F."/>
            <person name="Cao W."/>
        </authorList>
    </citation>
    <scope>NUCLEOTIDE SEQUENCE</scope>
    <source>
        <strain evidence="4">Rmic-2018</strain>
        <tissue evidence="4">Larvae</tissue>
    </source>
</reference>
<dbReference type="PANTHER" id="PTHR13743:SF162">
    <property type="entry name" value="NEUROBEACHIN"/>
    <property type="match status" value="1"/>
</dbReference>
<name>A0A9J6DRL1_RHIMP</name>
<dbReference type="Pfam" id="PF15787">
    <property type="entry name" value="DUF4704"/>
    <property type="match status" value="1"/>
</dbReference>
<evidence type="ECO:0000313" key="5">
    <source>
        <dbReference type="Proteomes" id="UP000821866"/>
    </source>
</evidence>
<evidence type="ECO:0008006" key="6">
    <source>
        <dbReference type="Google" id="ProtNLM"/>
    </source>
</evidence>
<protein>
    <recommendedName>
        <fullName evidence="6">DUF4704 domain-containing protein</fullName>
    </recommendedName>
</protein>
<dbReference type="EMBL" id="JABSTU010000007">
    <property type="protein sequence ID" value="KAH8024815.1"/>
    <property type="molecule type" value="Genomic_DNA"/>
</dbReference>
<feature type="domain" description="Neurobeachin alpha-solenoid region" evidence="3">
    <location>
        <begin position="41"/>
        <end position="149"/>
    </location>
</feature>
<evidence type="ECO:0000259" key="2">
    <source>
        <dbReference type="Pfam" id="PF15787"/>
    </source>
</evidence>
<dbReference type="GO" id="GO:0008104">
    <property type="term" value="P:intracellular protein localization"/>
    <property type="evidence" value="ECO:0007669"/>
    <property type="project" value="TreeGrafter"/>
</dbReference>
<dbReference type="PANTHER" id="PTHR13743">
    <property type="entry name" value="BEIGE/BEACH-RELATED"/>
    <property type="match status" value="1"/>
</dbReference>
<keyword evidence="5" id="KW-1185">Reference proteome</keyword>
<dbReference type="GO" id="GO:0016020">
    <property type="term" value="C:membrane"/>
    <property type="evidence" value="ECO:0007669"/>
    <property type="project" value="TreeGrafter"/>
</dbReference>
<sequence length="617" mass="70086">MHWLSTSKVARSLAKDPRTTPVLPQSLRRKRFSSEPFYDFGVLVGGEFDMELNFVIQHPQNILHMLDLLDHCPSSLQAEVWSVFIAILKKSMRNLQACTEVGLIEHILQRFSQVEEVVADLVIEMLGVLASYSITVRELKLLVGCMKATGNKWPRHSVKLMSVLRQMPHRQGPDCFFSFSGKKGAAIALPPLARWPYQNGWTFYTWFRLDPINSVSIEREKPFLYCFRTSKGVGYSAHFVGNCLIFTSMKVKGKGYQHCVKYEFQPRKWYTVAIVYIYNRWSKSEIKCFVNGQLASSTEMSWFVSTNDPFDKCYIGAAPELDDEHVFCGQMSAVYLFSEALTAHQVCAIHRLGPGYQSQFRFEGESVALPESLKRVLYDGKLSSALVFMYNPVATDSQLCLQAAPKGNVSYYVHTPHALMLQDVKAVTTYSIHSTLNSIGGIQVLFPLLGQLDLPMGLVPLQEPRRPSICATLIGFICEMCESSNTVQQHMIQNKGFLVMSYQLQRASRDHITDEVLHSFLSLTKHLLTVYSSNGELLLKHLLDHILFNPALWIYTPTAVQTKLYAYLATEFLGDTQIYNNVRRVSTVLQTMHTLKYYYWVVNPRNKSGITPKGLGL</sequence>
<dbReference type="Pfam" id="PF13385">
    <property type="entry name" value="Laminin_G_3"/>
    <property type="match status" value="1"/>
</dbReference>
<accession>A0A9J6DRL1</accession>
<evidence type="ECO:0000259" key="3">
    <source>
        <dbReference type="Pfam" id="PF20425"/>
    </source>
</evidence>
<comment type="caution">
    <text evidence="4">The sequence shown here is derived from an EMBL/GenBank/DDBJ whole genome shotgun (WGS) entry which is preliminary data.</text>
</comment>
<reference evidence="4" key="1">
    <citation type="journal article" date="2020" name="Cell">
        <title>Large-Scale Comparative Analyses of Tick Genomes Elucidate Their Genetic Diversity and Vector Capacities.</title>
        <authorList>
            <consortium name="Tick Genome and Microbiome Consortium (TIGMIC)"/>
            <person name="Jia N."/>
            <person name="Wang J."/>
            <person name="Shi W."/>
            <person name="Du L."/>
            <person name="Sun Y."/>
            <person name="Zhan W."/>
            <person name="Jiang J.F."/>
            <person name="Wang Q."/>
            <person name="Zhang B."/>
            <person name="Ji P."/>
            <person name="Bell-Sakyi L."/>
            <person name="Cui X.M."/>
            <person name="Yuan T.T."/>
            <person name="Jiang B.G."/>
            <person name="Yang W.F."/>
            <person name="Lam T.T."/>
            <person name="Chang Q.C."/>
            <person name="Ding S.J."/>
            <person name="Wang X.J."/>
            <person name="Zhu J.G."/>
            <person name="Ruan X.D."/>
            <person name="Zhao L."/>
            <person name="Wei J.T."/>
            <person name="Ye R.Z."/>
            <person name="Que T.C."/>
            <person name="Du C.H."/>
            <person name="Zhou Y.H."/>
            <person name="Cheng J.X."/>
            <person name="Dai P.F."/>
            <person name="Guo W.B."/>
            <person name="Han X.H."/>
            <person name="Huang E.J."/>
            <person name="Li L.F."/>
            <person name="Wei W."/>
            <person name="Gao Y.C."/>
            <person name="Liu J.Z."/>
            <person name="Shao H.Z."/>
            <person name="Wang X."/>
            <person name="Wang C.C."/>
            <person name="Yang T.C."/>
            <person name="Huo Q.B."/>
            <person name="Li W."/>
            <person name="Chen H.Y."/>
            <person name="Chen S.E."/>
            <person name="Zhou L.G."/>
            <person name="Ni X.B."/>
            <person name="Tian J.H."/>
            <person name="Sheng Y."/>
            <person name="Liu T."/>
            <person name="Pan Y.S."/>
            <person name="Xia L.Y."/>
            <person name="Li J."/>
            <person name="Zhao F."/>
            <person name="Cao W.C."/>
        </authorList>
    </citation>
    <scope>NUCLEOTIDE SEQUENCE</scope>
    <source>
        <strain evidence="4">Rmic-2018</strain>
    </source>
</reference>
<gene>
    <name evidence="4" type="ORF">HPB51_001229</name>
</gene>